<feature type="region of interest" description="Disordered" evidence="1">
    <location>
        <begin position="44"/>
        <end position="67"/>
    </location>
</feature>
<name>A0A919M0W2_KLEPN</name>
<comment type="caution">
    <text evidence="2">The sequence shown here is derived from an EMBL/GenBank/DDBJ whole genome shotgun (WGS) entry which is preliminary data.</text>
</comment>
<reference evidence="2" key="1">
    <citation type="submission" date="2020-10" db="EMBL/GenBank/DDBJ databases">
        <title>Genome Sequence of ESBL Producing Zambian Clinical Strains.</title>
        <authorList>
            <person name="Shawa M."/>
            <person name="Furuta Y."/>
            <person name="Simbotwe M."/>
            <person name="Mulenga E."/>
            <person name="Mubanga M."/>
            <person name="Mulenga G."/>
            <person name="Kaile C."/>
            <person name="Zorigt T."/>
            <person name="Hang'ombe B."/>
            <person name="Higashi H."/>
        </authorList>
    </citation>
    <scope>NUCLEOTIDE SEQUENCE</scope>
    <source>
        <strain evidence="2">Zam_UTH_09</strain>
    </source>
</reference>
<sequence>MGGGKADAGLVLAVKIDAGELKLAPVVARTPFNTGKQLATAAFPSSKLPSAKRCPPNNRQLSASGGL</sequence>
<accession>A0A919M0W2</accession>
<evidence type="ECO:0000313" key="3">
    <source>
        <dbReference type="Proteomes" id="UP000655094"/>
    </source>
</evidence>
<organism evidence="2 3">
    <name type="scientific">Klebsiella pneumoniae</name>
    <dbReference type="NCBI Taxonomy" id="573"/>
    <lineage>
        <taxon>Bacteria</taxon>
        <taxon>Pseudomonadati</taxon>
        <taxon>Pseudomonadota</taxon>
        <taxon>Gammaproteobacteria</taxon>
        <taxon>Enterobacterales</taxon>
        <taxon>Enterobacteriaceae</taxon>
        <taxon>Klebsiella/Raoultella group</taxon>
        <taxon>Klebsiella</taxon>
        <taxon>Klebsiella pneumoniae complex</taxon>
    </lineage>
</organism>
<evidence type="ECO:0000313" key="2">
    <source>
        <dbReference type="EMBL" id="GHK54957.1"/>
    </source>
</evidence>
<proteinExistence type="predicted"/>
<protein>
    <submittedName>
        <fullName evidence="2">Uncharacterized protein</fullName>
    </submittedName>
</protein>
<dbReference type="EMBL" id="BNFF01000001">
    <property type="protein sequence ID" value="GHK54957.1"/>
    <property type="molecule type" value="Genomic_DNA"/>
</dbReference>
<dbReference type="AlphaFoldDB" id="A0A919M0W2"/>
<dbReference type="Proteomes" id="UP000655094">
    <property type="component" value="Unassembled WGS sequence"/>
</dbReference>
<evidence type="ECO:0000256" key="1">
    <source>
        <dbReference type="SAM" id="MobiDB-lite"/>
    </source>
</evidence>
<gene>
    <name evidence="2" type="ORF">KPZU09_46930</name>
</gene>
<feature type="compositionally biased region" description="Polar residues" evidence="1">
    <location>
        <begin position="57"/>
        <end position="67"/>
    </location>
</feature>